<feature type="chain" id="PRO_5021709732" description="Lipocalin-like domain-containing protein" evidence="1">
    <location>
        <begin position="24"/>
        <end position="147"/>
    </location>
</feature>
<proteinExistence type="predicted"/>
<protein>
    <recommendedName>
        <fullName evidence="4">Lipocalin-like domain-containing protein</fullName>
    </recommendedName>
</protein>
<dbReference type="KEGG" id="rcf:Poly24_30830"/>
<feature type="signal peptide" evidence="1">
    <location>
        <begin position="1"/>
        <end position="23"/>
    </location>
</feature>
<evidence type="ECO:0000313" key="3">
    <source>
        <dbReference type="Proteomes" id="UP000315082"/>
    </source>
</evidence>
<dbReference type="RefSeq" id="WP_145096755.1">
    <property type="nucleotide sequence ID" value="NZ_CP036348.1"/>
</dbReference>
<evidence type="ECO:0000256" key="1">
    <source>
        <dbReference type="SAM" id="SignalP"/>
    </source>
</evidence>
<dbReference type="Proteomes" id="UP000315082">
    <property type="component" value="Chromosome"/>
</dbReference>
<name>A0A518JV16_9BACT</name>
<keyword evidence="3" id="KW-1185">Reference proteome</keyword>
<reference evidence="2 3" key="1">
    <citation type="submission" date="2019-02" db="EMBL/GenBank/DDBJ databases">
        <title>Deep-cultivation of Planctomycetes and their phenomic and genomic characterization uncovers novel biology.</title>
        <authorList>
            <person name="Wiegand S."/>
            <person name="Jogler M."/>
            <person name="Boedeker C."/>
            <person name="Pinto D."/>
            <person name="Vollmers J."/>
            <person name="Rivas-Marin E."/>
            <person name="Kohn T."/>
            <person name="Peeters S.H."/>
            <person name="Heuer A."/>
            <person name="Rast P."/>
            <person name="Oberbeckmann S."/>
            <person name="Bunk B."/>
            <person name="Jeske O."/>
            <person name="Meyerdierks A."/>
            <person name="Storesund J.E."/>
            <person name="Kallscheuer N."/>
            <person name="Luecker S."/>
            <person name="Lage O.M."/>
            <person name="Pohl T."/>
            <person name="Merkel B.J."/>
            <person name="Hornburger P."/>
            <person name="Mueller R.-W."/>
            <person name="Bruemmer F."/>
            <person name="Labrenz M."/>
            <person name="Spormann A.M."/>
            <person name="Op den Camp H."/>
            <person name="Overmann J."/>
            <person name="Amann R."/>
            <person name="Jetten M.S.M."/>
            <person name="Mascher T."/>
            <person name="Medema M.H."/>
            <person name="Devos D.P."/>
            <person name="Kaster A.-K."/>
            <person name="Ovreas L."/>
            <person name="Rohde M."/>
            <person name="Galperin M.Y."/>
            <person name="Jogler C."/>
        </authorList>
    </citation>
    <scope>NUCLEOTIDE SEQUENCE [LARGE SCALE GENOMIC DNA]</scope>
    <source>
        <strain evidence="2 3">Poly24</strain>
    </source>
</reference>
<dbReference type="EMBL" id="CP036348">
    <property type="protein sequence ID" value="QDV69368.1"/>
    <property type="molecule type" value="Genomic_DNA"/>
</dbReference>
<gene>
    <name evidence="2" type="ORF">Poly24_30830</name>
</gene>
<evidence type="ECO:0000313" key="2">
    <source>
        <dbReference type="EMBL" id="QDV69368.1"/>
    </source>
</evidence>
<organism evidence="2 3">
    <name type="scientific">Rosistilla carotiformis</name>
    <dbReference type="NCBI Taxonomy" id="2528017"/>
    <lineage>
        <taxon>Bacteria</taxon>
        <taxon>Pseudomonadati</taxon>
        <taxon>Planctomycetota</taxon>
        <taxon>Planctomycetia</taxon>
        <taxon>Pirellulales</taxon>
        <taxon>Pirellulaceae</taxon>
        <taxon>Rosistilla</taxon>
    </lineage>
</organism>
<accession>A0A518JV16</accession>
<dbReference type="AlphaFoldDB" id="A0A518JV16"/>
<sequence length="147" mass="16124" precursor="true">MKTIVPALIALLFVAASAATASAQTTAKKATDAELAEMLLGKWQVEFEDPKTKRKSIGWTVYAKNGLAASRSITQVGDKEVNLVLQAKWSIDKGVLTTTITKSSDPKLVKEASVTKDRIVSMSKKQFRYIDREGKTITEIRVPNDKP</sequence>
<keyword evidence="1" id="KW-0732">Signal</keyword>
<evidence type="ECO:0008006" key="4">
    <source>
        <dbReference type="Google" id="ProtNLM"/>
    </source>
</evidence>
<dbReference type="OrthoDB" id="9831545at2"/>